<feature type="domain" description="BIG2" evidence="2">
    <location>
        <begin position="707"/>
        <end position="794"/>
    </location>
</feature>
<feature type="domain" description="BIG2" evidence="2">
    <location>
        <begin position="1182"/>
        <end position="1269"/>
    </location>
</feature>
<feature type="domain" description="BIG2" evidence="2">
    <location>
        <begin position="425"/>
        <end position="500"/>
    </location>
</feature>
<evidence type="ECO:0000313" key="4">
    <source>
        <dbReference type="Proteomes" id="UP000422764"/>
    </source>
</evidence>
<name>A0A6I6ES63_9CLOT</name>
<feature type="domain" description="BIG2" evidence="2">
    <location>
        <begin position="992"/>
        <end position="1079"/>
    </location>
</feature>
<evidence type="ECO:0000313" key="3">
    <source>
        <dbReference type="EMBL" id="QGU95070.1"/>
    </source>
</evidence>
<evidence type="ECO:0000256" key="1">
    <source>
        <dbReference type="SAM" id="SignalP"/>
    </source>
</evidence>
<dbReference type="Proteomes" id="UP000422764">
    <property type="component" value="Chromosome"/>
</dbReference>
<dbReference type="InterPro" id="IPR003343">
    <property type="entry name" value="Big_2"/>
</dbReference>
<reference evidence="3 4" key="1">
    <citation type="submission" date="2019-12" db="EMBL/GenBank/DDBJ databases">
        <title>Genome sequenceing of Clostridium bovifaecis.</title>
        <authorList>
            <person name="Yao Y."/>
        </authorList>
    </citation>
    <scope>NUCLEOTIDE SEQUENCE [LARGE SCALE GENOMIC DNA]</scope>
    <source>
        <strain evidence="3 4">BXX</strain>
    </source>
</reference>
<keyword evidence="4" id="KW-1185">Reference proteome</keyword>
<evidence type="ECO:0000259" key="2">
    <source>
        <dbReference type="SMART" id="SM00635"/>
    </source>
</evidence>
<dbReference type="Pfam" id="PF02368">
    <property type="entry name" value="Big_2"/>
    <property type="match status" value="1"/>
</dbReference>
<protein>
    <recommendedName>
        <fullName evidence="2">BIG2 domain-containing protein</fullName>
    </recommendedName>
</protein>
<dbReference type="SMART" id="SM00635">
    <property type="entry name" value="BID_2"/>
    <property type="match status" value="8"/>
</dbReference>
<proteinExistence type="predicted"/>
<gene>
    <name evidence="3" type="ORF">GOM49_08175</name>
</gene>
<dbReference type="EMBL" id="CP046522">
    <property type="protein sequence ID" value="QGU95070.1"/>
    <property type="molecule type" value="Genomic_DNA"/>
</dbReference>
<accession>A0A6I6ES63</accession>
<keyword evidence="1" id="KW-0732">Signal</keyword>
<feature type="domain" description="BIG2" evidence="2">
    <location>
        <begin position="897"/>
        <end position="984"/>
    </location>
</feature>
<feature type="signal peptide" evidence="1">
    <location>
        <begin position="1"/>
        <end position="29"/>
    </location>
</feature>
<feature type="domain" description="BIG2" evidence="2">
    <location>
        <begin position="1087"/>
        <end position="1174"/>
    </location>
</feature>
<feature type="domain" description="BIG2" evidence="2">
    <location>
        <begin position="802"/>
        <end position="889"/>
    </location>
</feature>
<organism evidence="3 4">
    <name type="scientific">Clostridium bovifaecis</name>
    <dbReference type="NCBI Taxonomy" id="2184719"/>
    <lineage>
        <taxon>Bacteria</taxon>
        <taxon>Bacillati</taxon>
        <taxon>Bacillota</taxon>
        <taxon>Clostridia</taxon>
        <taxon>Eubacteriales</taxon>
        <taxon>Clostridiaceae</taxon>
        <taxon>Clostridium</taxon>
    </lineage>
</organism>
<sequence length="1367" mass="143405">MYNKKKLFNRLLIQLMVLALIFTPSIALAIDVIIIDPTPDTTPPVLTSLSISSDQASPGNPVKVTVEVSDELSGVNSVYICYRKPSGNSTGTFLYLNQTTQKYEGTINIGNYDEAGEWVLSYLTLTDKKDNSGYVYDVNSTYSGQKFDFSPYKFTVSGVSIPPITPEPTDKIPPVLNSITISTSQVSGPDTVKLIADVSDDDTGVYSVSANYSKLSGRFYSLSLYFNSSTGKYEGNITIDQYDEIGDWKLNSIYLKDRAGNYKYIYDSTLNPSSSEKQDFSNCKIYVKGITPDSIAPLLKDLSINLFQSTNNTATIKLTATISDDLSGVSTSYVYGIYAKPSGKTMTVRFNLNGTTGKYESSIPIDRYDELGEWKLLYIHAEDKKGNSRTINGSLIETWQNTSTEWNFRPYYFNVMGVIVVPPAVPSSVELSPKAITMNPGETQPLKVKLNMSDGTSKDVTVISSGTEYTSSSEEISIDANGQVTVSPNAKPGTITIGVRNRNLYDDCKITIPGAEKESYIIVNPLSVTLSPGQNTKLNIVAKLVNDTTNNVITNDVTDDVETTYTSDNTSLVNVTNKGVISIPAEAKSGSTKILINYKGITAETTVTVTGPPTIKAISMTPAIADINFGRRFQLSVWATMSDGTTKDVTNGSTGTTYTTSDSKRATVDADGLVSIGEEAISGKVTIKAINNNQIAQSVITINGIPVLTGIQVIPDTLTMKPGASENLKVMGVYSDGSTKDITNSSNGTRYTSGYGSRATVNADGLVTIPANATEGGVAITVQSNGFTAKAVLTVQKDQSNVIKSIAVTPVSATLKAGETEQLTVIATMGDGSTKDITNSSNGTRYTSGYGSRATVNADGLVTIPANATEGGVAITVQSNGFTAKAVLTVQKDQSNVIKSIAVTPVSATLKAGETEQLTVIATMGDGSTKDITNSSNGTRYTSGYGSRATVNADGLVTIPANATEGGVAITVQSNGFTAKAVLTVQKDQSNVIKSIAVTPVSATLKAGETEQLTVIATMGDGSTKDITNSSNGTRYTSGYGSRATVNADGLVTIPANATEGGVAITVQSNGFTAKAVLTVQKDQSNVIKSIAVTPVSATLKAGETEQLTVIATMGDGSTKDITNSSNGTRYTSGYGSRATVNADGLVTIPANATEGGVAITVQSNGFTAKAVLTVQKDQSNVIKSIAVTPVSATLKAGETEQLTVIATMGDGSTKDITNSSNGTRYTSGYGSRATVNADGLVTIPANATEGGVAITVQSNGFTAKAVLTVQKDQSNVIKSIAVTPVSATLKAGETEQLTVIATMGDGSAKDITNSSNGTRYTSGYGSRATVNADGLVTIPANATEGSVIITIQYLGYTIRCPITIAN</sequence>
<dbReference type="Gene3D" id="2.60.40.1080">
    <property type="match status" value="10"/>
</dbReference>
<feature type="chain" id="PRO_5026254900" description="BIG2 domain-containing protein" evidence="1">
    <location>
        <begin position="30"/>
        <end position="1367"/>
    </location>
</feature>
<feature type="domain" description="BIG2" evidence="2">
    <location>
        <begin position="1277"/>
        <end position="1353"/>
    </location>
</feature>